<evidence type="ECO:0000313" key="3">
    <source>
        <dbReference type="Proteomes" id="UP000266188"/>
    </source>
</evidence>
<comment type="caution">
    <text evidence="2">The sequence shown here is derived from an EMBL/GenBank/DDBJ whole genome shotgun (WGS) entry which is preliminary data.</text>
</comment>
<name>A0A3A2Z3E2_9EURO</name>
<dbReference type="EMBL" id="MVGC01000829">
    <property type="protein sequence ID" value="RJE17588.1"/>
    <property type="molecule type" value="Genomic_DNA"/>
</dbReference>
<organism evidence="2 3">
    <name type="scientific">Aspergillus sclerotialis</name>
    <dbReference type="NCBI Taxonomy" id="2070753"/>
    <lineage>
        <taxon>Eukaryota</taxon>
        <taxon>Fungi</taxon>
        <taxon>Dikarya</taxon>
        <taxon>Ascomycota</taxon>
        <taxon>Pezizomycotina</taxon>
        <taxon>Eurotiomycetes</taxon>
        <taxon>Eurotiomycetidae</taxon>
        <taxon>Eurotiales</taxon>
        <taxon>Aspergillaceae</taxon>
        <taxon>Aspergillus</taxon>
        <taxon>Aspergillus subgen. Polypaecilum</taxon>
    </lineage>
</organism>
<keyword evidence="3" id="KW-1185">Reference proteome</keyword>
<dbReference type="Proteomes" id="UP000266188">
    <property type="component" value="Unassembled WGS sequence"/>
</dbReference>
<reference evidence="3" key="1">
    <citation type="submission" date="2017-02" db="EMBL/GenBank/DDBJ databases">
        <authorList>
            <person name="Tafer H."/>
            <person name="Lopandic K."/>
        </authorList>
    </citation>
    <scope>NUCLEOTIDE SEQUENCE [LARGE SCALE GENOMIC DNA]</scope>
    <source>
        <strain evidence="3">CBS 366.77</strain>
    </source>
</reference>
<dbReference type="OrthoDB" id="409136at2759"/>
<dbReference type="STRING" id="2070753.A0A3A2Z3E2"/>
<evidence type="ECO:0000313" key="2">
    <source>
        <dbReference type="EMBL" id="RJE17588.1"/>
    </source>
</evidence>
<protein>
    <submittedName>
        <fullName evidence="2">Uncharacterized protein</fullName>
    </submittedName>
</protein>
<dbReference type="AlphaFoldDB" id="A0A3A2Z3E2"/>
<evidence type="ECO:0000256" key="1">
    <source>
        <dbReference type="SAM" id="MobiDB-lite"/>
    </source>
</evidence>
<feature type="region of interest" description="Disordered" evidence="1">
    <location>
        <begin position="1"/>
        <end position="21"/>
    </location>
</feature>
<gene>
    <name evidence="2" type="ORF">PHISCL_10074</name>
</gene>
<proteinExistence type="predicted"/>
<accession>A0A3A2Z3E2</accession>
<sequence length="213" mass="23436">MPTVPPLSNNSLPSPAPSSSAITTMASDLAANNTTHILQEDEAGALTLPSPPTSPLQNTNKYICLFHLLDCHSTFASAGQWKTHVLSHFRTHPPPNTARCPLCPDEKFTDSPDSRAWDAMLDHVDTEHYSRGQTLAGSRPDFELMRYLFRLRIISVDQFKVLQLSPAPSNPAYHASQDAVRASIGSSDEPFCTPYSRRREQRLRGVRGGIGVV</sequence>